<sequence>MWRTRNYFGPVALLEGLRPALERSGAGRAVVISSNSASTVPLIDDSLLGLLTATRAPHATTPPPPRRPCPPRS</sequence>
<feature type="region of interest" description="Disordered" evidence="1">
    <location>
        <begin position="54"/>
        <end position="73"/>
    </location>
</feature>
<reference evidence="2 3" key="1">
    <citation type="submission" date="2023-04" db="EMBL/GenBank/DDBJ databases">
        <title>Genomic diversity of scab-causing Streptomyces spp. in the province of Quebec, Canada.</title>
        <authorList>
            <person name="Biessy A."/>
            <person name="Cadieux M."/>
            <person name="Ciotola M."/>
            <person name="Filion M."/>
        </authorList>
    </citation>
    <scope>NUCLEOTIDE SEQUENCE [LARGE SCALE GENOMIC DNA]</scope>
    <source>
        <strain evidence="2 3">B21-103</strain>
    </source>
</reference>
<evidence type="ECO:0000256" key="1">
    <source>
        <dbReference type="SAM" id="MobiDB-lite"/>
    </source>
</evidence>
<proteinExistence type="predicted"/>
<accession>A0ABU8ACD7</accession>
<feature type="compositionally biased region" description="Pro residues" evidence="1">
    <location>
        <begin position="60"/>
        <end position="73"/>
    </location>
</feature>
<comment type="caution">
    <text evidence="2">The sequence shown here is derived from an EMBL/GenBank/DDBJ whole genome shotgun (WGS) entry which is preliminary data.</text>
</comment>
<organism evidence="2 3">
    <name type="scientific">Streptomyces silvae</name>
    <dbReference type="NCBI Taxonomy" id="2803812"/>
    <lineage>
        <taxon>Bacteria</taxon>
        <taxon>Bacillati</taxon>
        <taxon>Actinomycetota</taxon>
        <taxon>Actinomycetes</taxon>
        <taxon>Kitasatosporales</taxon>
        <taxon>Streptomycetaceae</taxon>
        <taxon>Streptomyces</taxon>
    </lineage>
</organism>
<gene>
    <name evidence="2" type="ORF">QBA37_30625</name>
</gene>
<keyword evidence="3" id="KW-1185">Reference proteome</keyword>
<name>A0ABU8ACD7_9ACTN</name>
<evidence type="ECO:0000313" key="2">
    <source>
        <dbReference type="EMBL" id="MEH0563553.1"/>
    </source>
</evidence>
<dbReference type="Proteomes" id="UP001382181">
    <property type="component" value="Unassembled WGS sequence"/>
</dbReference>
<protein>
    <submittedName>
        <fullName evidence="2">Uncharacterized protein</fullName>
    </submittedName>
</protein>
<evidence type="ECO:0000313" key="3">
    <source>
        <dbReference type="Proteomes" id="UP001382181"/>
    </source>
</evidence>
<dbReference type="RefSeq" id="WP_261988307.1">
    <property type="nucleotide sequence ID" value="NZ_JARUMK010000001.1"/>
</dbReference>
<dbReference type="EMBL" id="JARUMK010000001">
    <property type="protein sequence ID" value="MEH0563553.1"/>
    <property type="molecule type" value="Genomic_DNA"/>
</dbReference>
<dbReference type="Gene3D" id="3.40.50.720">
    <property type="entry name" value="NAD(P)-binding Rossmann-like Domain"/>
    <property type="match status" value="1"/>
</dbReference>